<reference evidence="2" key="1">
    <citation type="submission" date="2022-11" db="UniProtKB">
        <authorList>
            <consortium name="WormBaseParasite"/>
        </authorList>
    </citation>
    <scope>IDENTIFICATION</scope>
</reference>
<proteinExistence type="predicted"/>
<protein>
    <submittedName>
        <fullName evidence="2">Uncharacterized protein</fullName>
    </submittedName>
</protein>
<dbReference type="InterPro" id="IPR036465">
    <property type="entry name" value="vWFA_dom_sf"/>
</dbReference>
<evidence type="ECO:0000313" key="2">
    <source>
        <dbReference type="WBParaSite" id="PEQ_0000004401-mRNA-1"/>
    </source>
</evidence>
<dbReference type="SUPFAM" id="SSF53300">
    <property type="entry name" value="vWA-like"/>
    <property type="match status" value="1"/>
</dbReference>
<dbReference type="WBParaSite" id="PEQ_0000004401-mRNA-1">
    <property type="protein sequence ID" value="PEQ_0000004401-mRNA-1"/>
    <property type="gene ID" value="PEQ_0000004401"/>
</dbReference>
<name>A0A914R1B6_PAREQ</name>
<dbReference type="AlphaFoldDB" id="A0A914R1B6"/>
<organism evidence="1 2">
    <name type="scientific">Parascaris equorum</name>
    <name type="common">Equine roundworm</name>
    <dbReference type="NCBI Taxonomy" id="6256"/>
    <lineage>
        <taxon>Eukaryota</taxon>
        <taxon>Metazoa</taxon>
        <taxon>Ecdysozoa</taxon>
        <taxon>Nematoda</taxon>
        <taxon>Chromadorea</taxon>
        <taxon>Rhabditida</taxon>
        <taxon>Spirurina</taxon>
        <taxon>Ascaridomorpha</taxon>
        <taxon>Ascaridoidea</taxon>
        <taxon>Ascarididae</taxon>
        <taxon>Parascaris</taxon>
    </lineage>
</organism>
<accession>A0A914R1B6</accession>
<dbReference type="Gene3D" id="3.40.50.410">
    <property type="entry name" value="von Willebrand factor, type A domain"/>
    <property type="match status" value="1"/>
</dbReference>
<dbReference type="Proteomes" id="UP000887564">
    <property type="component" value="Unplaced"/>
</dbReference>
<keyword evidence="1" id="KW-1185">Reference proteome</keyword>
<evidence type="ECO:0000313" key="1">
    <source>
        <dbReference type="Proteomes" id="UP000887564"/>
    </source>
</evidence>
<sequence length="93" mass="10313">MTFIGGACTHGPGAVVGEELKNPIRSWHTIKEDNAPYMKKTGLNEMRACFNTTAGEEIYAAILFVRVIVVKSSAGARLWALLEIRCFTYSFLE</sequence>